<dbReference type="InterPro" id="IPR037523">
    <property type="entry name" value="VOC_core"/>
</dbReference>
<organism evidence="2 3">
    <name type="scientific">Zymomonas mobilis subsp. pomaceae (strain ATCC 29192 / DSM 22645 / JCM 10191 / CCUG 17912 / NBRC 13757 / NCIMB 11200 / NRRL B-4491 / Barker I)</name>
    <dbReference type="NCBI Taxonomy" id="579138"/>
    <lineage>
        <taxon>Bacteria</taxon>
        <taxon>Pseudomonadati</taxon>
        <taxon>Pseudomonadota</taxon>
        <taxon>Alphaproteobacteria</taxon>
        <taxon>Sphingomonadales</taxon>
        <taxon>Zymomonadaceae</taxon>
        <taxon>Zymomonas</taxon>
    </lineage>
</organism>
<feature type="domain" description="VOC" evidence="1">
    <location>
        <begin position="4"/>
        <end position="127"/>
    </location>
</feature>
<dbReference type="InterPro" id="IPR029068">
    <property type="entry name" value="Glyas_Bleomycin-R_OHBP_Dase"/>
</dbReference>
<reference evidence="2 3" key="1">
    <citation type="journal article" date="2011" name="J. Bacteriol.">
        <title>Genome sequence of the ethanol-producing Zymomonas mobilis subsp. pomaceae lectotype strain ATCC 29192.</title>
        <authorList>
            <person name="Kouvelis V.N."/>
            <person name="Davenport K.W."/>
            <person name="Brettin T.S."/>
            <person name="Bruce D."/>
            <person name="Detter C."/>
            <person name="Han C.S."/>
            <person name="Nolan M."/>
            <person name="Tapia R."/>
            <person name="Damoulaki A."/>
            <person name="Kyrpides N.C."/>
            <person name="Typas M.A."/>
            <person name="Pappas K.M."/>
        </authorList>
    </citation>
    <scope>NUCLEOTIDE SEQUENCE [LARGE SCALE GENOMIC DNA]</scope>
    <source>
        <strain evidence="3">ATCC 29192 / DSM 22645 / JCM 10191 / CCUG 17912 / NBRC 13757 / NCIMB 11200 / NRRL B-4491 / Barker I</strain>
    </source>
</reference>
<proteinExistence type="predicted"/>
<gene>
    <name evidence="2" type="ordered locus">Zymop_1396</name>
</gene>
<dbReference type="EMBL" id="CP002865">
    <property type="protein sequence ID" value="AEI38286.1"/>
    <property type="molecule type" value="Genomic_DNA"/>
</dbReference>
<dbReference type="RefSeq" id="WP_013934675.1">
    <property type="nucleotide sequence ID" value="NC_015709.1"/>
</dbReference>
<dbReference type="CDD" id="cd07262">
    <property type="entry name" value="VOC_like"/>
    <property type="match status" value="1"/>
</dbReference>
<dbReference type="eggNOG" id="COG0346">
    <property type="taxonomic scope" value="Bacteria"/>
</dbReference>
<dbReference type="PATRIC" id="fig|579138.3.peg.1479"/>
<dbReference type="GO" id="GO:0051213">
    <property type="term" value="F:dioxygenase activity"/>
    <property type="evidence" value="ECO:0007669"/>
    <property type="project" value="UniProtKB-KW"/>
</dbReference>
<keyword evidence="2" id="KW-0560">Oxidoreductase</keyword>
<dbReference type="InterPro" id="IPR004360">
    <property type="entry name" value="Glyas_Fos-R_dOase_dom"/>
</dbReference>
<protein>
    <submittedName>
        <fullName evidence="2">Glyoxalase/bleomycin resistance protein/dioxygenase</fullName>
    </submittedName>
</protein>
<dbReference type="Proteomes" id="UP000000491">
    <property type="component" value="Chromosome"/>
</dbReference>
<keyword evidence="2" id="KW-0223">Dioxygenase</keyword>
<sequence length="128" mass="13715">MSSIITHITIGTNDMKKARRFYDAAFEALGIKRMRDVEGKRSVYGREGQEGRIIIVKPINGEPATVGNGITIGLAADTDEAVDAFYKAGLEHGGKDAGAPGPRAGANDSYGAYLYDPDGNKICTFNFK</sequence>
<dbReference type="STRING" id="579138.Zymop_1396"/>
<dbReference type="PANTHER" id="PTHR35006">
    <property type="entry name" value="GLYOXALASE FAMILY PROTEIN (AFU_ORTHOLOGUE AFUA_5G14830)"/>
    <property type="match status" value="1"/>
</dbReference>
<evidence type="ECO:0000259" key="1">
    <source>
        <dbReference type="PROSITE" id="PS51819"/>
    </source>
</evidence>
<evidence type="ECO:0000313" key="3">
    <source>
        <dbReference type="Proteomes" id="UP000000491"/>
    </source>
</evidence>
<dbReference type="AlphaFoldDB" id="F8EV68"/>
<dbReference type="HOGENOM" id="CLU_046006_6_0_5"/>
<dbReference type="KEGG" id="zmp:Zymop_1396"/>
<dbReference type="PANTHER" id="PTHR35006:SF1">
    <property type="entry name" value="BLL2941 PROTEIN"/>
    <property type="match status" value="1"/>
</dbReference>
<dbReference type="SUPFAM" id="SSF54593">
    <property type="entry name" value="Glyoxalase/Bleomycin resistance protein/Dihydroxybiphenyl dioxygenase"/>
    <property type="match status" value="1"/>
</dbReference>
<dbReference type="PROSITE" id="PS51819">
    <property type="entry name" value="VOC"/>
    <property type="match status" value="1"/>
</dbReference>
<dbReference type="Pfam" id="PF00903">
    <property type="entry name" value="Glyoxalase"/>
    <property type="match status" value="1"/>
</dbReference>
<evidence type="ECO:0000313" key="2">
    <source>
        <dbReference type="EMBL" id="AEI38286.1"/>
    </source>
</evidence>
<name>F8EV68_ZYMMT</name>
<dbReference type="Gene3D" id="3.10.180.10">
    <property type="entry name" value="2,3-Dihydroxybiphenyl 1,2-Dioxygenase, domain 1"/>
    <property type="match status" value="1"/>
</dbReference>
<accession>F8EV68</accession>